<dbReference type="InterPro" id="IPR005532">
    <property type="entry name" value="SUMF_dom"/>
</dbReference>
<protein>
    <submittedName>
        <fullName evidence="3">Formylglycine-generating enzyme, required for sulfatase activity, contains SUMF1/FGE domain</fullName>
    </submittedName>
</protein>
<dbReference type="Proteomes" id="UP000190130">
    <property type="component" value="Unassembled WGS sequence"/>
</dbReference>
<evidence type="ECO:0000259" key="1">
    <source>
        <dbReference type="Pfam" id="PF03781"/>
    </source>
</evidence>
<feature type="domain" description="Sulfatase-modifying factor enzyme-like" evidence="1">
    <location>
        <begin position="59"/>
        <end position="277"/>
    </location>
</feature>
<dbReference type="Pfam" id="PF03781">
    <property type="entry name" value="FGE-sulfatase"/>
    <property type="match status" value="1"/>
</dbReference>
<dbReference type="InterPro" id="IPR051043">
    <property type="entry name" value="Sulfatase_Mod_Factor_Kinase"/>
</dbReference>
<dbReference type="OrthoDB" id="9768004at2"/>
<evidence type="ECO:0000313" key="5">
    <source>
        <dbReference type="Proteomes" id="UP000190130"/>
    </source>
</evidence>
<dbReference type="SUPFAM" id="SSF56436">
    <property type="entry name" value="C-type lectin-like"/>
    <property type="match status" value="1"/>
</dbReference>
<dbReference type="EMBL" id="FUYX01000019">
    <property type="protein sequence ID" value="SKC14415.1"/>
    <property type="molecule type" value="Genomic_DNA"/>
</dbReference>
<dbReference type="Gene3D" id="3.90.1580.10">
    <property type="entry name" value="paralog of FGE (formylglycine-generating enzyme)"/>
    <property type="match status" value="1"/>
</dbReference>
<evidence type="ECO:0000313" key="2">
    <source>
        <dbReference type="EMBL" id="KQK28884.1"/>
    </source>
</evidence>
<evidence type="ECO:0000313" key="3">
    <source>
        <dbReference type="EMBL" id="SKC14415.1"/>
    </source>
</evidence>
<dbReference type="InterPro" id="IPR042095">
    <property type="entry name" value="SUMF_sf"/>
</dbReference>
<reference evidence="2 4" key="1">
    <citation type="submission" date="2015-10" db="EMBL/GenBank/DDBJ databases">
        <title>Draft genome of Bosea thiooxidans.</title>
        <authorList>
            <person name="Wang X."/>
        </authorList>
    </citation>
    <scope>NUCLEOTIDE SEQUENCE [LARGE SCALE GENOMIC DNA]</scope>
    <source>
        <strain evidence="2 4">CGMCC 9174</strain>
    </source>
</reference>
<dbReference type="PANTHER" id="PTHR23150">
    <property type="entry name" value="SULFATASE MODIFYING FACTOR 1, 2"/>
    <property type="match status" value="1"/>
</dbReference>
<accession>A0A0Q3KWY8</accession>
<dbReference type="GO" id="GO:0120147">
    <property type="term" value="F:formylglycine-generating oxidase activity"/>
    <property type="evidence" value="ECO:0007669"/>
    <property type="project" value="TreeGrafter"/>
</dbReference>
<sequence length="295" mass="32238">MATTLNLSLPRLTTSLGLLLMAGAAALLLAGPARRPAPAFPLPQTAIVPPATLLHRVDGEYSRAGRPIDAPRVEIRMGRPLEIMRYQVTAADYARCVAASACKRLEQPAARGDLPVTGVSHSDAADYAAWLSRETGMTWRLPSDREWAHAAGSRFIDDARGLDPENTNPALRWLADYERETSRKAARDAVPQPVGSFGANEHGVHDIAGNVWEWTQSCLRRVSLDAGGRTVSETTNCGIYVVEGQHRAMMTFFVRNPKSGGCSVGTPPDNLGFRLVREQSWRDRLPAFMSRRLPA</sequence>
<proteinExistence type="predicted"/>
<dbReference type="AlphaFoldDB" id="A0A0Q3KWY8"/>
<reference evidence="3 5" key="2">
    <citation type="submission" date="2017-02" db="EMBL/GenBank/DDBJ databases">
        <authorList>
            <person name="Peterson S.W."/>
        </authorList>
    </citation>
    <scope>NUCLEOTIDE SEQUENCE [LARGE SCALE GENOMIC DNA]</scope>
    <source>
        <strain evidence="3 5">DSM 9653</strain>
    </source>
</reference>
<organism evidence="2 4">
    <name type="scientific">Bosea thiooxidans</name>
    <dbReference type="NCBI Taxonomy" id="53254"/>
    <lineage>
        <taxon>Bacteria</taxon>
        <taxon>Pseudomonadati</taxon>
        <taxon>Pseudomonadota</taxon>
        <taxon>Alphaproteobacteria</taxon>
        <taxon>Hyphomicrobiales</taxon>
        <taxon>Boseaceae</taxon>
        <taxon>Bosea</taxon>
    </lineage>
</organism>
<name>A0A0Q3KWY8_9HYPH</name>
<evidence type="ECO:0000313" key="4">
    <source>
        <dbReference type="Proteomes" id="UP000051562"/>
    </source>
</evidence>
<dbReference type="InterPro" id="IPR016187">
    <property type="entry name" value="CTDL_fold"/>
</dbReference>
<keyword evidence="4" id="KW-1185">Reference proteome</keyword>
<gene>
    <name evidence="2" type="ORF">ARD30_06040</name>
    <name evidence="3" type="ORF">SAMN05660750_04720</name>
</gene>
<dbReference type="PANTHER" id="PTHR23150:SF19">
    <property type="entry name" value="FORMYLGLYCINE-GENERATING ENZYME"/>
    <property type="match status" value="1"/>
</dbReference>
<dbReference type="STRING" id="53254.SAMN05660750_04720"/>
<dbReference type="EMBL" id="LMAR01000056">
    <property type="protein sequence ID" value="KQK28884.1"/>
    <property type="molecule type" value="Genomic_DNA"/>
</dbReference>
<dbReference type="Proteomes" id="UP000051562">
    <property type="component" value="Unassembled WGS sequence"/>
</dbReference>
<dbReference type="RefSeq" id="WP_055729791.1">
    <property type="nucleotide sequence ID" value="NZ_FUYX01000019.1"/>
</dbReference>